<protein>
    <submittedName>
        <fullName evidence="3">Glycosyl transferase</fullName>
    </submittedName>
</protein>
<accession>A0A918R8M1</accession>
<feature type="domain" description="Glycosyl transferase family 1" evidence="1">
    <location>
        <begin position="223"/>
        <end position="381"/>
    </location>
</feature>
<dbReference type="Proteomes" id="UP000636004">
    <property type="component" value="Unassembled WGS sequence"/>
</dbReference>
<dbReference type="InterPro" id="IPR001296">
    <property type="entry name" value="Glyco_trans_1"/>
</dbReference>
<comment type="caution">
    <text evidence="3">The sequence shown here is derived from an EMBL/GenBank/DDBJ whole genome shotgun (WGS) entry which is preliminary data.</text>
</comment>
<dbReference type="Pfam" id="PF00534">
    <property type="entry name" value="Glycos_transf_1"/>
    <property type="match status" value="1"/>
</dbReference>
<keyword evidence="3" id="KW-0808">Transferase</keyword>
<dbReference type="EMBL" id="BMWZ01000007">
    <property type="protein sequence ID" value="GGZ89292.1"/>
    <property type="molecule type" value="Genomic_DNA"/>
</dbReference>
<dbReference type="Pfam" id="PF13439">
    <property type="entry name" value="Glyco_transf_4"/>
    <property type="match status" value="1"/>
</dbReference>
<dbReference type="PANTHER" id="PTHR12526">
    <property type="entry name" value="GLYCOSYLTRANSFERASE"/>
    <property type="match status" value="1"/>
</dbReference>
<dbReference type="SUPFAM" id="SSF53756">
    <property type="entry name" value="UDP-Glycosyltransferase/glycogen phosphorylase"/>
    <property type="match status" value="1"/>
</dbReference>
<dbReference type="InterPro" id="IPR028098">
    <property type="entry name" value="Glyco_trans_4-like_N"/>
</dbReference>
<dbReference type="Gene3D" id="3.40.50.2000">
    <property type="entry name" value="Glycogen Phosphorylase B"/>
    <property type="match status" value="2"/>
</dbReference>
<organism evidence="3 4">
    <name type="scientific">Algibacter mikhailovii</name>
    <dbReference type="NCBI Taxonomy" id="425498"/>
    <lineage>
        <taxon>Bacteria</taxon>
        <taxon>Pseudomonadati</taxon>
        <taxon>Bacteroidota</taxon>
        <taxon>Flavobacteriia</taxon>
        <taxon>Flavobacteriales</taxon>
        <taxon>Flavobacteriaceae</taxon>
        <taxon>Algibacter</taxon>
    </lineage>
</organism>
<evidence type="ECO:0000259" key="1">
    <source>
        <dbReference type="Pfam" id="PF00534"/>
    </source>
</evidence>
<dbReference type="AlphaFoldDB" id="A0A918R8M1"/>
<proteinExistence type="predicted"/>
<dbReference type="GO" id="GO:0016757">
    <property type="term" value="F:glycosyltransferase activity"/>
    <property type="evidence" value="ECO:0007669"/>
    <property type="project" value="InterPro"/>
</dbReference>
<name>A0A918R8M1_9FLAO</name>
<keyword evidence="4" id="KW-1185">Reference proteome</keyword>
<reference evidence="3" key="1">
    <citation type="journal article" date="2014" name="Int. J. Syst. Evol. Microbiol.">
        <title>Complete genome sequence of Corynebacterium casei LMG S-19264T (=DSM 44701T), isolated from a smear-ripened cheese.</title>
        <authorList>
            <consortium name="US DOE Joint Genome Institute (JGI-PGF)"/>
            <person name="Walter F."/>
            <person name="Albersmeier A."/>
            <person name="Kalinowski J."/>
            <person name="Ruckert C."/>
        </authorList>
    </citation>
    <scope>NUCLEOTIDE SEQUENCE</scope>
    <source>
        <strain evidence="3">KCTC 12710</strain>
    </source>
</reference>
<gene>
    <name evidence="3" type="ORF">GCM10007028_29420</name>
</gene>
<feature type="domain" description="Glycosyltransferase subfamily 4-like N-terminal" evidence="2">
    <location>
        <begin position="13"/>
        <end position="154"/>
    </location>
</feature>
<dbReference type="CDD" id="cd03825">
    <property type="entry name" value="GT4_WcaC-like"/>
    <property type="match status" value="1"/>
</dbReference>
<dbReference type="PANTHER" id="PTHR12526:SF637">
    <property type="entry name" value="GLYCOSYLTRANSFERASE EPSF-RELATED"/>
    <property type="match status" value="1"/>
</dbReference>
<evidence type="ECO:0000313" key="3">
    <source>
        <dbReference type="EMBL" id="GGZ89292.1"/>
    </source>
</evidence>
<evidence type="ECO:0000313" key="4">
    <source>
        <dbReference type="Proteomes" id="UP000636004"/>
    </source>
</evidence>
<dbReference type="RefSeq" id="WP_189362038.1">
    <property type="nucleotide sequence ID" value="NZ_BMWZ01000007.1"/>
</dbReference>
<evidence type="ECO:0000259" key="2">
    <source>
        <dbReference type="Pfam" id="PF13439"/>
    </source>
</evidence>
<reference evidence="3" key="2">
    <citation type="submission" date="2020-09" db="EMBL/GenBank/DDBJ databases">
        <authorList>
            <person name="Sun Q."/>
            <person name="Kim S."/>
        </authorList>
    </citation>
    <scope>NUCLEOTIDE SEQUENCE</scope>
    <source>
        <strain evidence="3">KCTC 12710</strain>
    </source>
</reference>
<sequence length="410" mass="46155">MKILIVNFSDSSGGAARAASRLHQSLLNLDVDSKMFVLMKNTDSYLVHAPKTNIDKVFAKFKALINPLPLKKYRVSAPFSPSFSLSFNLVKKINHLKPDIVHLHWINAGMLKVEDLNKIEAPIVWSLHDMWPFTGGCHYSNSCNAYEDSCGKCPVLNSKKNNDISKKLFRRKQQAFKSLENMTIIGLSKWLVQCSKSSPLFEGKRIVNLPNPIDTNVFKPFDKKKARELWNLPLDKKLVLFGAMSGTSDERKGFEELTSALAVISLKNIELLIFGSTRPESPFEFGFKTHYLGELHDDASLVTLFSAADVTVTPSKQENLSNIIMESLSCGTPVVGFNIGGNKDLIEHKKNGYLAEPFKEEDLSRGIEWVLDDSIYKDLSESSRAKVVKDFNDKKVGQDYIELYKNILNQ</sequence>